<evidence type="ECO:0000256" key="6">
    <source>
        <dbReference type="ARBA" id="ARBA00022692"/>
    </source>
</evidence>
<evidence type="ECO:0000313" key="15">
    <source>
        <dbReference type="Proteomes" id="UP001634747"/>
    </source>
</evidence>
<dbReference type="CDD" id="cd00082">
    <property type="entry name" value="HisKA"/>
    <property type="match status" value="1"/>
</dbReference>
<keyword evidence="7 14" id="KW-0418">Kinase</keyword>
<dbReference type="InterPro" id="IPR003594">
    <property type="entry name" value="HATPase_dom"/>
</dbReference>
<evidence type="ECO:0000259" key="13">
    <source>
        <dbReference type="PROSITE" id="PS50885"/>
    </source>
</evidence>
<dbReference type="GO" id="GO:0016301">
    <property type="term" value="F:kinase activity"/>
    <property type="evidence" value="ECO:0007669"/>
    <property type="project" value="UniProtKB-KW"/>
</dbReference>
<dbReference type="SUPFAM" id="SSF55874">
    <property type="entry name" value="ATPase domain of HSP90 chaperone/DNA topoisomerase II/histidine kinase"/>
    <property type="match status" value="1"/>
</dbReference>
<dbReference type="Proteomes" id="UP001634747">
    <property type="component" value="Unassembled WGS sequence"/>
</dbReference>
<keyword evidence="6 11" id="KW-0812">Transmembrane</keyword>
<comment type="subcellular location">
    <subcellularLocation>
        <location evidence="2">Membrane</location>
    </subcellularLocation>
</comment>
<keyword evidence="4" id="KW-0597">Phosphoprotein</keyword>
<evidence type="ECO:0000256" key="9">
    <source>
        <dbReference type="ARBA" id="ARBA00023012"/>
    </source>
</evidence>
<dbReference type="InterPro" id="IPR036890">
    <property type="entry name" value="HATPase_C_sf"/>
</dbReference>
<dbReference type="InterPro" id="IPR003660">
    <property type="entry name" value="HAMP_dom"/>
</dbReference>
<feature type="domain" description="Histidine kinase" evidence="12">
    <location>
        <begin position="251"/>
        <end position="467"/>
    </location>
</feature>
<dbReference type="InterPro" id="IPR005467">
    <property type="entry name" value="His_kinase_dom"/>
</dbReference>
<keyword evidence="10 11" id="KW-0472">Membrane</keyword>
<dbReference type="Gene3D" id="3.30.565.10">
    <property type="entry name" value="Histidine kinase-like ATPase, C-terminal domain"/>
    <property type="match status" value="1"/>
</dbReference>
<keyword evidence="9" id="KW-0902">Two-component regulatory system</keyword>
<dbReference type="InterPro" id="IPR050428">
    <property type="entry name" value="TCS_sensor_his_kinase"/>
</dbReference>
<accession>A0ABW9KKI3</accession>
<dbReference type="PROSITE" id="PS50885">
    <property type="entry name" value="HAMP"/>
    <property type="match status" value="1"/>
</dbReference>
<keyword evidence="15" id="KW-1185">Reference proteome</keyword>
<proteinExistence type="predicted"/>
<dbReference type="EC" id="2.7.13.3" evidence="3"/>
<dbReference type="Pfam" id="PF00512">
    <property type="entry name" value="HisKA"/>
    <property type="match status" value="1"/>
</dbReference>
<organism evidence="14 15">
    <name type="scientific">Terriglobus aquaticus</name>
    <dbReference type="NCBI Taxonomy" id="940139"/>
    <lineage>
        <taxon>Bacteria</taxon>
        <taxon>Pseudomonadati</taxon>
        <taxon>Acidobacteriota</taxon>
        <taxon>Terriglobia</taxon>
        <taxon>Terriglobales</taxon>
        <taxon>Acidobacteriaceae</taxon>
        <taxon>Terriglobus</taxon>
    </lineage>
</organism>
<dbReference type="PRINTS" id="PR00344">
    <property type="entry name" value="BCTRLSENSOR"/>
</dbReference>
<dbReference type="PANTHER" id="PTHR45436:SF5">
    <property type="entry name" value="SENSOR HISTIDINE KINASE TRCS"/>
    <property type="match status" value="1"/>
</dbReference>
<dbReference type="SMART" id="SM00304">
    <property type="entry name" value="HAMP"/>
    <property type="match status" value="1"/>
</dbReference>
<gene>
    <name evidence="14" type="ORF">ACK2TP_10855</name>
</gene>
<evidence type="ECO:0000259" key="12">
    <source>
        <dbReference type="PROSITE" id="PS50109"/>
    </source>
</evidence>
<dbReference type="SUPFAM" id="SSF47384">
    <property type="entry name" value="Homodimeric domain of signal transducing histidine kinase"/>
    <property type="match status" value="1"/>
</dbReference>
<dbReference type="InterPro" id="IPR004358">
    <property type="entry name" value="Sig_transdc_His_kin-like_C"/>
</dbReference>
<dbReference type="Pfam" id="PF00672">
    <property type="entry name" value="HAMP"/>
    <property type="match status" value="1"/>
</dbReference>
<feature type="transmembrane region" description="Helical" evidence="11">
    <location>
        <begin position="15"/>
        <end position="37"/>
    </location>
</feature>
<evidence type="ECO:0000256" key="11">
    <source>
        <dbReference type="SAM" id="Phobius"/>
    </source>
</evidence>
<dbReference type="SMART" id="SM00387">
    <property type="entry name" value="HATPase_c"/>
    <property type="match status" value="1"/>
</dbReference>
<dbReference type="CDD" id="cd00075">
    <property type="entry name" value="HATPase"/>
    <property type="match status" value="1"/>
</dbReference>
<evidence type="ECO:0000256" key="4">
    <source>
        <dbReference type="ARBA" id="ARBA00022553"/>
    </source>
</evidence>
<dbReference type="Pfam" id="PF02518">
    <property type="entry name" value="HATPase_c"/>
    <property type="match status" value="1"/>
</dbReference>
<evidence type="ECO:0000256" key="3">
    <source>
        <dbReference type="ARBA" id="ARBA00012438"/>
    </source>
</evidence>
<keyword evidence="8 11" id="KW-1133">Transmembrane helix</keyword>
<dbReference type="Gene3D" id="1.10.287.130">
    <property type="match status" value="1"/>
</dbReference>
<evidence type="ECO:0000256" key="5">
    <source>
        <dbReference type="ARBA" id="ARBA00022679"/>
    </source>
</evidence>
<dbReference type="PANTHER" id="PTHR45436">
    <property type="entry name" value="SENSOR HISTIDINE KINASE YKOH"/>
    <property type="match status" value="1"/>
</dbReference>
<dbReference type="InterPro" id="IPR003661">
    <property type="entry name" value="HisK_dim/P_dom"/>
</dbReference>
<dbReference type="PROSITE" id="PS50109">
    <property type="entry name" value="HIS_KIN"/>
    <property type="match status" value="1"/>
</dbReference>
<feature type="transmembrane region" description="Helical" evidence="11">
    <location>
        <begin position="167"/>
        <end position="189"/>
    </location>
</feature>
<sequence>MITLLGKSLRSRLTILYGLLLTLALALYAGGTSVYFLHNLRQQLDLGLDRDIETVEGLLRLSSEGHLEIGSDEGEARESDFERGYLLEVFSADGFLLYRSNELEGAALGPPVHLNANHRHEPTQTIRLSNGTRIRVASRIHRVEGQSLVLRLGVSEEPLWREFWEMVGVLSIGLPIIVLLIGLAGYALAGRALLPVDLMARHAAKISAERLDARLAISNPDDELGHLGQAFNLTLGRLEGSFDQLRRFTADASHELRTPLTAIRSVGEVALQKTGDGPYYRDIIGSMLEEVNRLTRLVESLLTISRADAGQIDLHQAPVNALELVQEAATLLESLAEEKQQNVVVEGNPSITLWGDRLILRQAVINLLDNAVKYSPVGGSIRVDVCFDVDTVAIEIQDSGPGISVEHREKVFERFYRVDEARTRAEGGTGLGLSIVKWAVLVNAGSIDLVSEPGEGCTFTIRIPASKTHTLPHKSS</sequence>
<dbReference type="Gene3D" id="6.10.340.10">
    <property type="match status" value="1"/>
</dbReference>
<evidence type="ECO:0000256" key="10">
    <source>
        <dbReference type="ARBA" id="ARBA00023136"/>
    </source>
</evidence>
<name>A0ABW9KKI3_9BACT</name>
<comment type="catalytic activity">
    <reaction evidence="1">
        <text>ATP + protein L-histidine = ADP + protein N-phospho-L-histidine.</text>
        <dbReference type="EC" id="2.7.13.3"/>
    </reaction>
</comment>
<protein>
    <recommendedName>
        <fullName evidence="3">histidine kinase</fullName>
        <ecNumber evidence="3">2.7.13.3</ecNumber>
    </recommendedName>
</protein>
<dbReference type="InterPro" id="IPR036097">
    <property type="entry name" value="HisK_dim/P_sf"/>
</dbReference>
<evidence type="ECO:0000256" key="7">
    <source>
        <dbReference type="ARBA" id="ARBA00022777"/>
    </source>
</evidence>
<evidence type="ECO:0000313" key="14">
    <source>
        <dbReference type="EMBL" id="MFN2976261.1"/>
    </source>
</evidence>
<dbReference type="CDD" id="cd06225">
    <property type="entry name" value="HAMP"/>
    <property type="match status" value="1"/>
</dbReference>
<reference evidence="14 15" key="1">
    <citation type="submission" date="2024-12" db="EMBL/GenBank/DDBJ databases">
        <authorList>
            <person name="Lee Y."/>
        </authorList>
    </citation>
    <scope>NUCLEOTIDE SEQUENCE [LARGE SCALE GENOMIC DNA]</scope>
    <source>
        <strain evidence="14 15">03SUJ4</strain>
    </source>
</reference>
<dbReference type="RefSeq" id="WP_263412253.1">
    <property type="nucleotide sequence ID" value="NZ_BAABBH010000001.1"/>
</dbReference>
<feature type="domain" description="HAMP" evidence="13">
    <location>
        <begin position="190"/>
        <end position="243"/>
    </location>
</feature>
<dbReference type="SUPFAM" id="SSF158472">
    <property type="entry name" value="HAMP domain-like"/>
    <property type="match status" value="1"/>
</dbReference>
<keyword evidence="5" id="KW-0808">Transferase</keyword>
<dbReference type="EMBL" id="JBJYXY010000001">
    <property type="protein sequence ID" value="MFN2976261.1"/>
    <property type="molecule type" value="Genomic_DNA"/>
</dbReference>
<evidence type="ECO:0000256" key="8">
    <source>
        <dbReference type="ARBA" id="ARBA00022989"/>
    </source>
</evidence>
<evidence type="ECO:0000256" key="2">
    <source>
        <dbReference type="ARBA" id="ARBA00004370"/>
    </source>
</evidence>
<dbReference type="SMART" id="SM00388">
    <property type="entry name" value="HisKA"/>
    <property type="match status" value="1"/>
</dbReference>
<evidence type="ECO:0000256" key="1">
    <source>
        <dbReference type="ARBA" id="ARBA00000085"/>
    </source>
</evidence>
<comment type="caution">
    <text evidence="14">The sequence shown here is derived from an EMBL/GenBank/DDBJ whole genome shotgun (WGS) entry which is preliminary data.</text>
</comment>